<dbReference type="AlphaFoldDB" id="E6U3P2"/>
<dbReference type="Gene3D" id="1.10.10.10">
    <property type="entry name" value="Winged helix-like DNA-binding domain superfamily/Winged helix DNA-binding domain"/>
    <property type="match status" value="2"/>
</dbReference>
<sequence>MGVTDLAKLEAVLFASGEPVPVARLAAALEADVPAVWKLADALEKALAKSGVCLLRLEDSLQLATRAECAEAVHKALDMRRDTPLSSAAMEVLAVVAYRQPVTKSYIEQVRGVDCGGVLSSLTAKGLLDECGRLEVPGRPILYGTTANFLRCFGLSSLDDLPQTGGQGESSDQLQWSLRGET</sequence>
<dbReference type="PANTHER" id="PTHR34298:SF2">
    <property type="entry name" value="SEGREGATION AND CONDENSATION PROTEIN B"/>
    <property type="match status" value="1"/>
</dbReference>
<dbReference type="SUPFAM" id="SSF46785">
    <property type="entry name" value="Winged helix' DNA-binding domain"/>
    <property type="match status" value="2"/>
</dbReference>
<name>E6U3P2_ETHHY</name>
<evidence type="ECO:0000313" key="7">
    <source>
        <dbReference type="Proteomes" id="UP000001551"/>
    </source>
</evidence>
<keyword evidence="7" id="KW-1185">Reference proteome</keyword>
<evidence type="ECO:0000313" key="6">
    <source>
        <dbReference type="EMBL" id="ADU27642.1"/>
    </source>
</evidence>
<dbReference type="Proteomes" id="UP000001551">
    <property type="component" value="Chromosome"/>
</dbReference>
<dbReference type="STRING" id="663278.Ethha_2125"/>
<dbReference type="GO" id="GO:0051301">
    <property type="term" value="P:cell division"/>
    <property type="evidence" value="ECO:0007669"/>
    <property type="project" value="UniProtKB-KW"/>
</dbReference>
<dbReference type="RefSeq" id="WP_013485990.1">
    <property type="nucleotide sequence ID" value="NC_014828.1"/>
</dbReference>
<dbReference type="InterPro" id="IPR036388">
    <property type="entry name" value="WH-like_DNA-bd_sf"/>
</dbReference>
<evidence type="ECO:0000256" key="4">
    <source>
        <dbReference type="ARBA" id="ARBA00023306"/>
    </source>
</evidence>
<evidence type="ECO:0000256" key="1">
    <source>
        <dbReference type="ARBA" id="ARBA00022490"/>
    </source>
</evidence>
<dbReference type="HOGENOM" id="CLU_045647_5_3_9"/>
<dbReference type="GO" id="GO:0051304">
    <property type="term" value="P:chromosome separation"/>
    <property type="evidence" value="ECO:0007669"/>
    <property type="project" value="InterPro"/>
</dbReference>
<proteinExistence type="predicted"/>
<accession>E6U3P2</accession>
<gene>
    <name evidence="6" type="ordered locus">Ethha_2125</name>
</gene>
<evidence type="ECO:0000256" key="5">
    <source>
        <dbReference type="SAM" id="MobiDB-lite"/>
    </source>
</evidence>
<keyword evidence="1" id="KW-0963">Cytoplasm</keyword>
<keyword evidence="4" id="KW-0131">Cell cycle</keyword>
<evidence type="ECO:0000256" key="3">
    <source>
        <dbReference type="ARBA" id="ARBA00022829"/>
    </source>
</evidence>
<protein>
    <submittedName>
        <fullName evidence="6">Chromosome segregation and condensation protein, ScpB</fullName>
    </submittedName>
</protein>
<reference evidence="6 7" key="1">
    <citation type="submission" date="2010-12" db="EMBL/GenBank/DDBJ databases">
        <title>Complete sequence of Ethanoligenens harbinense YUAN-3.</title>
        <authorList>
            <person name="Lucas S."/>
            <person name="Copeland A."/>
            <person name="Lapidus A."/>
            <person name="Cheng J.-F."/>
            <person name="Bruce D."/>
            <person name="Goodwin L."/>
            <person name="Pitluck S."/>
            <person name="Chertkov O."/>
            <person name="Misra M."/>
            <person name="Detter J.C."/>
            <person name="Han C."/>
            <person name="Tapia R."/>
            <person name="Land M."/>
            <person name="Hauser L."/>
            <person name="Jeffries C."/>
            <person name="Kyrpides N."/>
            <person name="Ivanova N."/>
            <person name="Mikhailova N."/>
            <person name="Wang A."/>
            <person name="Mouttaki H."/>
            <person name="He Z."/>
            <person name="Zhou J."/>
            <person name="Hemme C.L."/>
            <person name="Woyke T."/>
        </authorList>
    </citation>
    <scope>NUCLEOTIDE SEQUENCE [LARGE SCALE GENOMIC DNA]</scope>
    <source>
        <strain evidence="7">DSM 18485 / JCM 12961 / CGMCC 1.5033 / YUAN-3</strain>
    </source>
</reference>
<dbReference type="EMBL" id="CP002400">
    <property type="protein sequence ID" value="ADU27642.1"/>
    <property type="molecule type" value="Genomic_DNA"/>
</dbReference>
<feature type="region of interest" description="Disordered" evidence="5">
    <location>
        <begin position="163"/>
        <end position="182"/>
    </location>
</feature>
<evidence type="ECO:0000256" key="2">
    <source>
        <dbReference type="ARBA" id="ARBA00022618"/>
    </source>
</evidence>
<dbReference type="InterPro" id="IPR036390">
    <property type="entry name" value="WH_DNA-bd_sf"/>
</dbReference>
<dbReference type="NCBIfam" id="TIGR00281">
    <property type="entry name" value="SMC-Scp complex subunit ScpB"/>
    <property type="match status" value="1"/>
</dbReference>
<keyword evidence="3" id="KW-0159">Chromosome partition</keyword>
<dbReference type="KEGG" id="eha:Ethha_2125"/>
<dbReference type="PANTHER" id="PTHR34298">
    <property type="entry name" value="SEGREGATION AND CONDENSATION PROTEIN B"/>
    <property type="match status" value="1"/>
</dbReference>
<dbReference type="PIRSF" id="PIRSF019345">
    <property type="entry name" value="ScpB"/>
    <property type="match status" value="1"/>
</dbReference>
<organism evidence="6 7">
    <name type="scientific">Ethanoligenens harbinense (strain DSM 18485 / JCM 12961 / CGMCC 1.5033 / YUAN-3)</name>
    <dbReference type="NCBI Taxonomy" id="663278"/>
    <lineage>
        <taxon>Bacteria</taxon>
        <taxon>Bacillati</taxon>
        <taxon>Bacillota</taxon>
        <taxon>Clostridia</taxon>
        <taxon>Eubacteriales</taxon>
        <taxon>Oscillospiraceae</taxon>
        <taxon>Ethanoligenens</taxon>
    </lineage>
</organism>
<dbReference type="Pfam" id="PF04079">
    <property type="entry name" value="SMC_ScpB"/>
    <property type="match status" value="1"/>
</dbReference>
<keyword evidence="2" id="KW-0132">Cell division</keyword>
<dbReference type="eggNOG" id="COG1386">
    <property type="taxonomic scope" value="Bacteria"/>
</dbReference>
<dbReference type="InterPro" id="IPR005234">
    <property type="entry name" value="ScpB_csome_segregation"/>
</dbReference>